<name>A0AC34Q3I8_9BILA</name>
<dbReference type="WBParaSite" id="JU765_v2.g12326.t1">
    <property type="protein sequence ID" value="JU765_v2.g12326.t1"/>
    <property type="gene ID" value="JU765_v2.g12326"/>
</dbReference>
<protein>
    <submittedName>
        <fullName evidence="2">Uncharacterized protein</fullName>
    </submittedName>
</protein>
<sequence length="767" mass="87368">MRVCFLSFLILHAIYGRILVVPSSDWNTQYGYPGVRLRLTRKGAEHVKDVAVKLLNEQLAQLNGFHLQYPFSRPGLEGIIYVNEIRTLQYQPPQAAHIRFQEPTYLILGFENAAINLGGRFLGVSGVFQVPGYVHGSLRGMSMTIVASFKATPEGLMSVQVVNCSTVIAEIQFTLEPEGPLGPVVKTFEAQINDAIRAKIPEIFCKGLQDIIEKNSPEMFQRLTKAQLSEHFQGISTSSVVIDRFIRRFTEGLYIDNRNIADPVVTSEYFEIQQRGEFNYNDSLSDTPFFPRPMPNEADSERMLYLYGSEYTLNSLLYHAYESDRLSMMLEPSALPPKYQGFIRTSCDGEQIGASDESDLISGICVGKLIPAIAENYPNTTTKFVLLPSSLPEVKFYEGLSTMDVKTKILTYVLDRRTNREKQILVSSADGIADIRLAAEEGKFAGDLKLRRLNARLHRSAIGGIDPDSIAQLSPLAKTFLGPQLSSGLKRGFPYPLKDSISFIEPELKIKHGYARLATDFMVRTSEVLDEIDSASKWWTDYPTGKYTDYARAQETYRSMIDNVWSKPKRLGRSASYTNLTYIKEAQHDYPIQRSPTVSSLAPSLALPQYYREAERIVHTAPVYKPFVNDWYSKAYSTARFIDTHREIARPYKPIDVTPTYYSSHVPYYSFQTRRIFFEKKNQPSYLRGSQIYLDKYVSARLKADDFANRFAYSAYEWGKPHDYRFNRHFMMGSKVNVPCALGLPHSYMDAQALRRMHKLTGRYYHG</sequence>
<organism evidence="1 2">
    <name type="scientific">Panagrolaimus sp. JU765</name>
    <dbReference type="NCBI Taxonomy" id="591449"/>
    <lineage>
        <taxon>Eukaryota</taxon>
        <taxon>Metazoa</taxon>
        <taxon>Ecdysozoa</taxon>
        <taxon>Nematoda</taxon>
        <taxon>Chromadorea</taxon>
        <taxon>Rhabditida</taxon>
        <taxon>Tylenchina</taxon>
        <taxon>Panagrolaimomorpha</taxon>
        <taxon>Panagrolaimoidea</taxon>
        <taxon>Panagrolaimidae</taxon>
        <taxon>Panagrolaimus</taxon>
    </lineage>
</organism>
<proteinExistence type="predicted"/>
<evidence type="ECO:0000313" key="2">
    <source>
        <dbReference type="WBParaSite" id="JU765_v2.g12326.t1"/>
    </source>
</evidence>
<reference evidence="2" key="1">
    <citation type="submission" date="2022-11" db="UniProtKB">
        <authorList>
            <consortium name="WormBaseParasite"/>
        </authorList>
    </citation>
    <scope>IDENTIFICATION</scope>
</reference>
<evidence type="ECO:0000313" key="1">
    <source>
        <dbReference type="Proteomes" id="UP000887576"/>
    </source>
</evidence>
<dbReference type="Proteomes" id="UP000887576">
    <property type="component" value="Unplaced"/>
</dbReference>
<accession>A0AC34Q3I8</accession>